<dbReference type="KEGG" id="elim:B2M23_11385"/>
<dbReference type="EMBL" id="CP019962">
    <property type="protein sequence ID" value="ARD66108.1"/>
    <property type="molecule type" value="Genomic_DNA"/>
</dbReference>
<dbReference type="AlphaFoldDB" id="A0AAC9QUV5"/>
<sequence>MYDARNASDEAISLDGVYIEDAVEGYKTLSVSGRESLEYSISDEDRPIGMDGMEYYGKRQAGRTIIIRYKLEAYTARNFIARYRKLKAFCSGDNHKLRFADEPNAHYTGTLSRIDSPDSGCLSVVGEIEFYCADPYLESDLITTVQAKMEEGKLVAHVNNDGSGSVYPVYRIKHKAENGYIGIVHTGGAFEMGNIEEADTTPYDRSERLLTGFYSFSAYTGQNPENESILLNGSLTLEEDEWLSLNNKGSGRQWHGGCYRAMLPEDSRGEVGAKNFYCWWRSYFVTGLMGQTGLQQVLLTDESDKLIAGYGMYKSDKVGNTAHVITWVPDGEFKDILFTPSVYVENPFRVNHGECDLLKEGSKLRFHYYGSYYSINVPEIENKKVTYIYVVLGDWGDSEKYMSINKVGNFYADKNNVEAYKDIPNRYSAGSEVVVDCESDSITVRGLPRNDEMVTGSAFYPLPPGETDIEFYTSSWCKEPPEITVEYRKRWL</sequence>
<dbReference type="Gene3D" id="2.40.30.200">
    <property type="match status" value="1"/>
</dbReference>
<name>A0AAC9QUV5_EUBLI</name>
<evidence type="ECO:0000259" key="1">
    <source>
        <dbReference type="Pfam" id="PF22768"/>
    </source>
</evidence>
<dbReference type="RefSeq" id="WP_038354086.1">
    <property type="nucleotide sequence ID" value="NZ_CP019962.1"/>
</dbReference>
<reference evidence="3" key="1">
    <citation type="journal article" date="2017" name="Sci. Rep.">
        <title>Determination of the Genome and Primary Transcriptome of Syngas Fermenting Eubacterium limosum ATCC 8486.</title>
        <authorList>
            <person name="Song Y."/>
            <person name="Shin J."/>
            <person name="Jeong Y."/>
            <person name="Jin S."/>
            <person name="Lee J.K."/>
            <person name="Kim D.R."/>
            <person name="Kim S.C."/>
            <person name="Cho S."/>
            <person name="Cho B.K."/>
        </authorList>
    </citation>
    <scope>NUCLEOTIDE SEQUENCE [LARGE SCALE GENOMIC DNA]</scope>
    <source>
        <strain evidence="3">ATCC 8486</strain>
    </source>
</reference>
<gene>
    <name evidence="2" type="ORF">B2M23_11385</name>
</gene>
<dbReference type="Pfam" id="PF22768">
    <property type="entry name" value="SPP1_Dit"/>
    <property type="match status" value="1"/>
</dbReference>
<dbReference type="Proteomes" id="UP000192391">
    <property type="component" value="Chromosome"/>
</dbReference>
<proteinExistence type="predicted"/>
<feature type="domain" description="Siphovirus-type tail component C-terminal" evidence="1">
    <location>
        <begin position="418"/>
        <end position="491"/>
    </location>
</feature>
<organism evidence="2 3">
    <name type="scientific">Eubacterium limosum</name>
    <dbReference type="NCBI Taxonomy" id="1736"/>
    <lineage>
        <taxon>Bacteria</taxon>
        <taxon>Bacillati</taxon>
        <taxon>Bacillota</taxon>
        <taxon>Clostridia</taxon>
        <taxon>Eubacteriales</taxon>
        <taxon>Eubacteriaceae</taxon>
        <taxon>Eubacterium</taxon>
    </lineage>
</organism>
<dbReference type="InterPro" id="IPR054738">
    <property type="entry name" value="Siphovirus-type_tail_C"/>
</dbReference>
<accession>A0AAC9QUV5</accession>
<evidence type="ECO:0000313" key="3">
    <source>
        <dbReference type="Proteomes" id="UP000192391"/>
    </source>
</evidence>
<evidence type="ECO:0000313" key="2">
    <source>
        <dbReference type="EMBL" id="ARD66108.1"/>
    </source>
</evidence>
<dbReference type="NCBIfam" id="TIGR01633">
    <property type="entry name" value="phi3626_gp14_N"/>
    <property type="match status" value="1"/>
</dbReference>
<dbReference type="InterPro" id="IPR006520">
    <property type="entry name" value="Dit_BPSPP_N"/>
</dbReference>
<protein>
    <recommendedName>
        <fullName evidence="1">Siphovirus-type tail component C-terminal domain-containing protein</fullName>
    </recommendedName>
</protein>